<feature type="compositionally biased region" description="Basic and acidic residues" evidence="1">
    <location>
        <begin position="122"/>
        <end position="144"/>
    </location>
</feature>
<feature type="region of interest" description="Disordered" evidence="1">
    <location>
        <begin position="87"/>
        <end position="144"/>
    </location>
</feature>
<proteinExistence type="predicted"/>
<organism evidence="2 3">
    <name type="scientific">Lactuca saligna</name>
    <name type="common">Willowleaf lettuce</name>
    <dbReference type="NCBI Taxonomy" id="75948"/>
    <lineage>
        <taxon>Eukaryota</taxon>
        <taxon>Viridiplantae</taxon>
        <taxon>Streptophyta</taxon>
        <taxon>Embryophyta</taxon>
        <taxon>Tracheophyta</taxon>
        <taxon>Spermatophyta</taxon>
        <taxon>Magnoliopsida</taxon>
        <taxon>eudicotyledons</taxon>
        <taxon>Gunneridae</taxon>
        <taxon>Pentapetalae</taxon>
        <taxon>asterids</taxon>
        <taxon>campanulids</taxon>
        <taxon>Asterales</taxon>
        <taxon>Asteraceae</taxon>
        <taxon>Cichorioideae</taxon>
        <taxon>Cichorieae</taxon>
        <taxon>Lactucinae</taxon>
        <taxon>Lactuca</taxon>
    </lineage>
</organism>
<sequence>MWCITQTEVFLHLYFSLALYLSSMALGSTHLSMICGGHWVTSLDLSYEFETSGMAHMPIRELSSTALGKMWVEPEDIPNLAFIRRQRPGYVDPGQPEAGPSVPPPSQPLGAGHDGVGFSGTHPRDIDEDKDSEGEKVKYESSDE</sequence>
<reference evidence="2" key="1">
    <citation type="submission" date="2023-04" db="EMBL/GenBank/DDBJ databases">
        <authorList>
            <person name="Vijverberg K."/>
            <person name="Xiong W."/>
            <person name="Schranz E."/>
        </authorList>
    </citation>
    <scope>NUCLEOTIDE SEQUENCE</scope>
</reference>
<dbReference type="EMBL" id="OX465079">
    <property type="protein sequence ID" value="CAI9277803.1"/>
    <property type="molecule type" value="Genomic_DNA"/>
</dbReference>
<protein>
    <submittedName>
        <fullName evidence="2">Uncharacterized protein</fullName>
    </submittedName>
</protein>
<evidence type="ECO:0000313" key="3">
    <source>
        <dbReference type="Proteomes" id="UP001177003"/>
    </source>
</evidence>
<gene>
    <name evidence="2" type="ORF">LSALG_LOCUS17714</name>
</gene>
<accession>A0AA35YPT1</accession>
<dbReference type="Proteomes" id="UP001177003">
    <property type="component" value="Chromosome 3"/>
</dbReference>
<evidence type="ECO:0000256" key="1">
    <source>
        <dbReference type="SAM" id="MobiDB-lite"/>
    </source>
</evidence>
<evidence type="ECO:0000313" key="2">
    <source>
        <dbReference type="EMBL" id="CAI9277803.1"/>
    </source>
</evidence>
<keyword evidence="3" id="KW-1185">Reference proteome</keyword>
<name>A0AA35YPT1_LACSI</name>
<dbReference type="AlphaFoldDB" id="A0AA35YPT1"/>